<dbReference type="AlphaFoldDB" id="A0A6S7CLA3"/>
<dbReference type="RefSeq" id="WP_175206749.1">
    <property type="nucleotide sequence ID" value="NZ_CADILG010000010.1"/>
</dbReference>
<sequence>MKIELNGKKALVTGSSGGIGLAIAAGLAEAGAEVVLHGRNGAKLAQAAATLSSQYPAARISTIEADLATADGAASISAAHPDVDILINNAGYFAPKSFTEITDDDWQYMLDTNVMSGVRLSRYYLPRMLAAGWGRIVFISSESAVQIPAEMIHYGVSKTALLGVSRGLAELTAGTGVTVNAVLPGPTRSEGVSDFFAEMAREQGVTQDEMERDFIAQHRPTSLLRRLATVEEVANMVVYTCSAQASATNGAALRVDGGVVRSII</sequence>
<proteinExistence type="inferred from homology"/>
<dbReference type="EMBL" id="CADILG010000010">
    <property type="protein sequence ID" value="CAB3853751.1"/>
    <property type="molecule type" value="Genomic_DNA"/>
</dbReference>
<protein>
    <submittedName>
        <fullName evidence="3">3-oxoacyl-[acyl-carrier-protein] reductase FabG</fullName>
        <ecNumber evidence="3">1.1.1.100</ecNumber>
    </submittedName>
</protein>
<dbReference type="PANTHER" id="PTHR42879:SF6">
    <property type="entry name" value="NADPH-DEPENDENT REDUCTASE BACG"/>
    <property type="match status" value="1"/>
</dbReference>
<dbReference type="PRINTS" id="PR00080">
    <property type="entry name" value="SDRFAMILY"/>
</dbReference>
<dbReference type="InterPro" id="IPR050259">
    <property type="entry name" value="SDR"/>
</dbReference>
<dbReference type="InterPro" id="IPR036291">
    <property type="entry name" value="NAD(P)-bd_dom_sf"/>
</dbReference>
<dbReference type="PANTHER" id="PTHR42879">
    <property type="entry name" value="3-OXOACYL-(ACYL-CARRIER-PROTEIN) REDUCTASE"/>
    <property type="match status" value="1"/>
</dbReference>
<dbReference type="PROSITE" id="PS00061">
    <property type="entry name" value="ADH_SHORT"/>
    <property type="match status" value="1"/>
</dbReference>
<evidence type="ECO:0000313" key="4">
    <source>
        <dbReference type="Proteomes" id="UP000494117"/>
    </source>
</evidence>
<dbReference type="GO" id="GO:0004316">
    <property type="term" value="F:3-oxoacyl-[acyl-carrier-protein] reductase (NADPH) activity"/>
    <property type="evidence" value="ECO:0007669"/>
    <property type="project" value="UniProtKB-EC"/>
</dbReference>
<dbReference type="InterPro" id="IPR020904">
    <property type="entry name" value="Sc_DH/Rdtase_CS"/>
</dbReference>
<comment type="similarity">
    <text evidence="1 2">Belongs to the short-chain dehydrogenases/reductases (SDR) family.</text>
</comment>
<dbReference type="FunFam" id="3.40.50.720:FF:000084">
    <property type="entry name" value="Short-chain dehydrogenase reductase"/>
    <property type="match status" value="1"/>
</dbReference>
<evidence type="ECO:0000256" key="2">
    <source>
        <dbReference type="RuleBase" id="RU000363"/>
    </source>
</evidence>
<dbReference type="EC" id="1.1.1.100" evidence="3"/>
<gene>
    <name evidence="3" type="primary">fabG_8</name>
    <name evidence="3" type="ORF">LMG26858_01851</name>
</gene>
<keyword evidence="3" id="KW-0560">Oxidoreductase</keyword>
<accession>A0A6S7CLA3</accession>
<name>A0A6S7CLA3_9BURK</name>
<dbReference type="Proteomes" id="UP000494117">
    <property type="component" value="Unassembled WGS sequence"/>
</dbReference>
<dbReference type="Gene3D" id="3.40.50.720">
    <property type="entry name" value="NAD(P)-binding Rossmann-like Domain"/>
    <property type="match status" value="1"/>
</dbReference>
<organism evidence="3 4">
    <name type="scientific">Achromobacter anxifer</name>
    <dbReference type="NCBI Taxonomy" id="1287737"/>
    <lineage>
        <taxon>Bacteria</taxon>
        <taxon>Pseudomonadati</taxon>
        <taxon>Pseudomonadota</taxon>
        <taxon>Betaproteobacteria</taxon>
        <taxon>Burkholderiales</taxon>
        <taxon>Alcaligenaceae</taxon>
        <taxon>Achromobacter</taxon>
    </lineage>
</organism>
<reference evidence="3 4" key="1">
    <citation type="submission" date="2020-04" db="EMBL/GenBank/DDBJ databases">
        <authorList>
            <person name="De Canck E."/>
        </authorList>
    </citation>
    <scope>NUCLEOTIDE SEQUENCE [LARGE SCALE GENOMIC DNA]</scope>
    <source>
        <strain evidence="3 4">LMG 26858</strain>
    </source>
</reference>
<dbReference type="InterPro" id="IPR002347">
    <property type="entry name" value="SDR_fam"/>
</dbReference>
<dbReference type="GO" id="GO:0032787">
    <property type="term" value="P:monocarboxylic acid metabolic process"/>
    <property type="evidence" value="ECO:0007669"/>
    <property type="project" value="UniProtKB-ARBA"/>
</dbReference>
<keyword evidence="4" id="KW-1185">Reference proteome</keyword>
<dbReference type="Pfam" id="PF00106">
    <property type="entry name" value="adh_short"/>
    <property type="match status" value="1"/>
</dbReference>
<evidence type="ECO:0000313" key="3">
    <source>
        <dbReference type="EMBL" id="CAB3853751.1"/>
    </source>
</evidence>
<dbReference type="PRINTS" id="PR00081">
    <property type="entry name" value="GDHRDH"/>
</dbReference>
<dbReference type="SUPFAM" id="SSF51735">
    <property type="entry name" value="NAD(P)-binding Rossmann-fold domains"/>
    <property type="match status" value="1"/>
</dbReference>
<evidence type="ECO:0000256" key="1">
    <source>
        <dbReference type="ARBA" id="ARBA00006484"/>
    </source>
</evidence>